<name>A0ABT8X0G2_9FLAO</name>
<protein>
    <submittedName>
        <fullName evidence="2">RHS repeat domain-containing protein</fullName>
    </submittedName>
</protein>
<feature type="chain" id="PRO_5046705959" evidence="1">
    <location>
        <begin position="23"/>
        <end position="1159"/>
    </location>
</feature>
<dbReference type="RefSeq" id="WP_303281959.1">
    <property type="nucleotide sequence ID" value="NZ_BAABCZ010000005.1"/>
</dbReference>
<dbReference type="Gene3D" id="2.180.10.10">
    <property type="entry name" value="RHS repeat-associated core"/>
    <property type="match status" value="1"/>
</dbReference>
<feature type="signal peptide" evidence="1">
    <location>
        <begin position="1"/>
        <end position="22"/>
    </location>
</feature>
<proteinExistence type="predicted"/>
<dbReference type="InterPro" id="IPR031325">
    <property type="entry name" value="RHS_repeat"/>
</dbReference>
<organism evidence="2 3">
    <name type="scientific">Flavivirga amylovorans</name>
    <dbReference type="NCBI Taxonomy" id="870486"/>
    <lineage>
        <taxon>Bacteria</taxon>
        <taxon>Pseudomonadati</taxon>
        <taxon>Bacteroidota</taxon>
        <taxon>Flavobacteriia</taxon>
        <taxon>Flavobacteriales</taxon>
        <taxon>Flavobacteriaceae</taxon>
        <taxon>Flavivirga</taxon>
    </lineage>
</organism>
<keyword evidence="3" id="KW-1185">Reference proteome</keyword>
<keyword evidence="1" id="KW-0732">Signal</keyword>
<reference evidence="2" key="1">
    <citation type="submission" date="2023-07" db="EMBL/GenBank/DDBJ databases">
        <title>Two novel species in the genus Flavivirga.</title>
        <authorList>
            <person name="Kwon K."/>
        </authorList>
    </citation>
    <scope>NUCLEOTIDE SEQUENCE</scope>
    <source>
        <strain evidence="2">KACC 14157</strain>
    </source>
</reference>
<dbReference type="EMBL" id="JAUOEM010000002">
    <property type="protein sequence ID" value="MDO5987410.1"/>
    <property type="molecule type" value="Genomic_DNA"/>
</dbReference>
<gene>
    <name evidence="2" type="ORF">Q4Q39_08385</name>
</gene>
<dbReference type="Proteomes" id="UP001176891">
    <property type="component" value="Unassembled WGS sequence"/>
</dbReference>
<dbReference type="Pfam" id="PF05593">
    <property type="entry name" value="RHS_repeat"/>
    <property type="match status" value="1"/>
</dbReference>
<evidence type="ECO:0000313" key="2">
    <source>
        <dbReference type="EMBL" id="MDO5987410.1"/>
    </source>
</evidence>
<sequence length="1159" mass="132011">MKRLSSLIVFALIILYSIRVQAQELPTIIPPSPNAASLAQYGEIPVSNYTGVPNISIPLYNIKSGDIELPISLSYHASGIKVGQEASWVGLGWALNAGGMITRQIRSRDDFEIPNGYINISTEHLPLGANNEIFTPENTETCFSLGTPHEVYGDNLVAGHFDGQPDYFFYNFFGNNGKMIFDRHPKEEINGVLTYPMEYTALPIENNNIEFKFNRNNKKWTVKDQNGWIYTFQTKESTNNFYYSALGSNLNFAGGIIPFGKTNLLPIDNAWYLDEIKTPNGDFISFEYNYVEGNILSQIASGRKWFHYTQPAEEQYIPLFSYVSQQETDAIYLSKINFKNGYISFNTEDRLDVRTRNNDDPLPQRLKSIEVFDLSNSLIKKVNLQYNYFSSETVSPVNPANDLRLKLEQIHVSSADDFNIPPYIFKYDTTKLPSKTSEEIDLWGYYCPTRLIDAKELTLENAYHSILHNVENTDSGNRLIISNEAIGQITPTQLEIQKVKLKAPNIDKNQAGVLKSIQYPTGGKTEFTYQTNEYFEPYTNFSKETLVVKDYNDPNSPNKNSHPDAIKERTFTLDKTTTVYLRFDMEYNYHMLHSSGGIFNDEIEAKLTFADGQQFPIVSFNPKEELETSFMVAKVDLPAGNYKLKVDNGNNFYLDLELSLYYIDFSEVKLNKYGSGLRISSIRNFNKGAEMINEKIYDYTYNDQEESSGVLMKPKSHMFKFNIVPYKDCPKGRILYSILDDALYNLGYPIPYKSGVVINSEPTTPFGNSALGSPIGYDRVSIKQLSTIAQTDNGTTRYYYINKSEIDTGTGDVPGTPYRPHLGNGKLLMQKTFNIDSVLVYEKNNNYDSQIMNQIKGFNSYLQPGSNKPLAGSPSTFYDIYSEWWYLTDTEEIIYDLNGENPIITSTTYTYDNEYHKFPTEVFTINSQGQTLKAESKYPLDFPEGTSTAIDYLNDNHILSPLIEQKSTLNDAALSTQFTQYKDWGLNYLGTGHIVLPELVQTSKATENLEDRVTYKGYYSNGNIKEIAKSDGTSIVYIWGYNEEYPIAKIENATFEVSKPYTITDSQQTLIDNAVTATSNEVDNNSENILRTKLQLLRDEFPNAMVSTYTYDPLIGVTSITDPKGYTTYYEYDNFNRLKQVKDTDGNILSQNEYHYKNE</sequence>
<evidence type="ECO:0000256" key="1">
    <source>
        <dbReference type="SAM" id="SignalP"/>
    </source>
</evidence>
<comment type="caution">
    <text evidence="2">The sequence shown here is derived from an EMBL/GenBank/DDBJ whole genome shotgun (WGS) entry which is preliminary data.</text>
</comment>
<accession>A0ABT8X0G2</accession>
<dbReference type="InterPro" id="IPR050708">
    <property type="entry name" value="T6SS_VgrG/RHS"/>
</dbReference>
<evidence type="ECO:0000313" key="3">
    <source>
        <dbReference type="Proteomes" id="UP001176891"/>
    </source>
</evidence>
<dbReference type="PANTHER" id="PTHR32305:SF15">
    <property type="entry name" value="PROTEIN RHSA-RELATED"/>
    <property type="match status" value="1"/>
</dbReference>
<dbReference type="PANTHER" id="PTHR32305">
    <property type="match status" value="1"/>
</dbReference>